<feature type="compositionally biased region" description="Low complexity" evidence="1">
    <location>
        <begin position="132"/>
        <end position="144"/>
    </location>
</feature>
<accession>A0A9W8EFJ7</accession>
<gene>
    <name evidence="3" type="ORF">H4R34_000823</name>
</gene>
<feature type="signal peptide" evidence="2">
    <location>
        <begin position="1"/>
        <end position="19"/>
    </location>
</feature>
<comment type="caution">
    <text evidence="3">The sequence shown here is derived from an EMBL/GenBank/DDBJ whole genome shotgun (WGS) entry which is preliminary data.</text>
</comment>
<feature type="region of interest" description="Disordered" evidence="1">
    <location>
        <begin position="132"/>
        <end position="168"/>
    </location>
</feature>
<dbReference type="AlphaFoldDB" id="A0A9W8EFJ7"/>
<feature type="chain" id="PRO_5040756313" description="WSC domain-containing protein" evidence="2">
    <location>
        <begin position="20"/>
        <end position="190"/>
    </location>
</feature>
<sequence length="190" mass="19794">MQHSLTVLALLSLAIGALAQSESTDPSVTVASSLKEPEVTGEDHFLYKQLEGSITEDEKKCMVEKNCYATKECITGCFDISEAELINEGQCFYGCPAVPENSAHTDENATNLTECEAKCRQSLKEFVAKASKASKKGASTSASSKSKDDGDSNTDSSDASATDGSDDSGAGLMSGSMLALAVPVVAAALF</sequence>
<proteinExistence type="predicted"/>
<evidence type="ECO:0000256" key="2">
    <source>
        <dbReference type="SAM" id="SignalP"/>
    </source>
</evidence>
<name>A0A9W8EFJ7_9FUNG</name>
<keyword evidence="2" id="KW-0732">Signal</keyword>
<evidence type="ECO:0000313" key="3">
    <source>
        <dbReference type="EMBL" id="KAJ1984169.1"/>
    </source>
</evidence>
<keyword evidence="4" id="KW-1185">Reference proteome</keyword>
<feature type="compositionally biased region" description="Low complexity" evidence="1">
    <location>
        <begin position="153"/>
        <end position="168"/>
    </location>
</feature>
<reference evidence="3" key="1">
    <citation type="submission" date="2022-07" db="EMBL/GenBank/DDBJ databases">
        <title>Phylogenomic reconstructions and comparative analyses of Kickxellomycotina fungi.</title>
        <authorList>
            <person name="Reynolds N.K."/>
            <person name="Stajich J.E."/>
            <person name="Barry K."/>
            <person name="Grigoriev I.V."/>
            <person name="Crous P."/>
            <person name="Smith M.E."/>
        </authorList>
    </citation>
    <scope>NUCLEOTIDE SEQUENCE</scope>
    <source>
        <strain evidence="3">RSA 567</strain>
    </source>
</reference>
<protein>
    <recommendedName>
        <fullName evidence="5">WSC domain-containing protein</fullName>
    </recommendedName>
</protein>
<evidence type="ECO:0000313" key="4">
    <source>
        <dbReference type="Proteomes" id="UP001151582"/>
    </source>
</evidence>
<evidence type="ECO:0008006" key="5">
    <source>
        <dbReference type="Google" id="ProtNLM"/>
    </source>
</evidence>
<dbReference type="OrthoDB" id="10479070at2759"/>
<dbReference type="Proteomes" id="UP001151582">
    <property type="component" value="Unassembled WGS sequence"/>
</dbReference>
<dbReference type="EMBL" id="JANBQB010000028">
    <property type="protein sequence ID" value="KAJ1984169.1"/>
    <property type="molecule type" value="Genomic_DNA"/>
</dbReference>
<organism evidence="3 4">
    <name type="scientific">Dimargaris verticillata</name>
    <dbReference type="NCBI Taxonomy" id="2761393"/>
    <lineage>
        <taxon>Eukaryota</taxon>
        <taxon>Fungi</taxon>
        <taxon>Fungi incertae sedis</taxon>
        <taxon>Zoopagomycota</taxon>
        <taxon>Kickxellomycotina</taxon>
        <taxon>Dimargaritomycetes</taxon>
        <taxon>Dimargaritales</taxon>
        <taxon>Dimargaritaceae</taxon>
        <taxon>Dimargaris</taxon>
    </lineage>
</organism>
<evidence type="ECO:0000256" key="1">
    <source>
        <dbReference type="SAM" id="MobiDB-lite"/>
    </source>
</evidence>